<organism evidence="2">
    <name type="scientific">Trichuris suis</name>
    <name type="common">pig whipworm</name>
    <dbReference type="NCBI Taxonomy" id="68888"/>
    <lineage>
        <taxon>Eukaryota</taxon>
        <taxon>Metazoa</taxon>
        <taxon>Ecdysozoa</taxon>
        <taxon>Nematoda</taxon>
        <taxon>Enoplea</taxon>
        <taxon>Dorylaimia</taxon>
        <taxon>Trichinellida</taxon>
        <taxon>Trichuridae</taxon>
        <taxon>Trichuris</taxon>
    </lineage>
</organism>
<proteinExistence type="predicted"/>
<feature type="coiled-coil region" evidence="1">
    <location>
        <begin position="40"/>
        <end position="74"/>
    </location>
</feature>
<reference evidence="2" key="1">
    <citation type="journal article" date="2014" name="Nat. Genet.">
        <title>Genome and transcriptome of the porcine whipworm Trichuris suis.</title>
        <authorList>
            <person name="Jex A.R."/>
            <person name="Nejsum P."/>
            <person name="Schwarz E.M."/>
            <person name="Hu L."/>
            <person name="Young N.D."/>
            <person name="Hall R.S."/>
            <person name="Korhonen P.K."/>
            <person name="Liao S."/>
            <person name="Thamsborg S."/>
            <person name="Xia J."/>
            <person name="Xu P."/>
            <person name="Wang S."/>
            <person name="Scheerlinck J.P."/>
            <person name="Hofmann A."/>
            <person name="Sternberg P.W."/>
            <person name="Wang J."/>
            <person name="Gasser R.B."/>
        </authorList>
    </citation>
    <scope>NUCLEOTIDE SEQUENCE [LARGE SCALE GENOMIC DNA]</scope>
    <source>
        <strain evidence="2">DCEP-RM93F</strain>
    </source>
</reference>
<keyword evidence="1" id="KW-0175">Coiled coil</keyword>
<protein>
    <submittedName>
        <fullName evidence="2">Uncharacterized protein</fullName>
    </submittedName>
</protein>
<gene>
    <name evidence="2" type="ORF">M514_20268</name>
</gene>
<dbReference type="Proteomes" id="UP000030758">
    <property type="component" value="Unassembled WGS sequence"/>
</dbReference>
<dbReference type="AlphaFoldDB" id="A0A085NDP5"/>
<dbReference type="EMBL" id="KL367513">
    <property type="protein sequence ID" value="KFD67591.1"/>
    <property type="molecule type" value="Genomic_DNA"/>
</dbReference>
<sequence length="143" mass="16568">MAKRASRVRVSHAKEDLSYAKFRNKVSNRSVHRGHLANSNRVLADTLQKARNEVKRLKMKIDQLKREGVDLKIELMGLNQFTNCFALLEQPEKEAETFKKYTEQLKLALHQSLSKGKEARTALKNLRESYAELEKHLRLAIKP</sequence>
<evidence type="ECO:0000313" key="2">
    <source>
        <dbReference type="EMBL" id="KFD67591.1"/>
    </source>
</evidence>
<accession>A0A085NDP5</accession>
<evidence type="ECO:0000256" key="1">
    <source>
        <dbReference type="SAM" id="Coils"/>
    </source>
</evidence>
<name>A0A085NDP5_9BILA</name>